<keyword evidence="3" id="KW-0067">ATP-binding</keyword>
<dbReference type="InterPro" id="IPR050267">
    <property type="entry name" value="Anti-sigma-factor_SerPK"/>
</dbReference>
<gene>
    <name evidence="3" type="ORF">K1Y72_25575</name>
</gene>
<dbReference type="PANTHER" id="PTHR35526">
    <property type="entry name" value="ANTI-SIGMA-F FACTOR RSBW-RELATED"/>
    <property type="match status" value="1"/>
</dbReference>
<evidence type="ECO:0000256" key="1">
    <source>
        <dbReference type="ARBA" id="ARBA00022527"/>
    </source>
</evidence>
<sequence length="133" mass="13452">MEISVVHAGSEAVAGPLAGREGVPEVRGWARGVLRGWGVRGEAIDSGALVLSELVTNAVVHGVGPVTVRLSLRGEGGFVVEVRDKGDHALVLRAPGELAECGRGLLITDALASEWGVNPVAGGGKCVWAAVGG</sequence>
<dbReference type="InterPro" id="IPR003594">
    <property type="entry name" value="HATPase_dom"/>
</dbReference>
<evidence type="ECO:0000259" key="2">
    <source>
        <dbReference type="Pfam" id="PF13581"/>
    </source>
</evidence>
<name>A0ABS7FZP7_9ACTN</name>
<dbReference type="EMBL" id="JAIBOA010000018">
    <property type="protein sequence ID" value="MBW8485776.1"/>
    <property type="molecule type" value="Genomic_DNA"/>
</dbReference>
<reference evidence="3 4" key="1">
    <citation type="submission" date="2021-07" db="EMBL/GenBank/DDBJ databases">
        <title>Actinomadura sp. PM05-2 isolated from lichen.</title>
        <authorList>
            <person name="Somphong A."/>
            <person name="Phongsopitanun W."/>
            <person name="Tanasupawat S."/>
            <person name="Peongsungnone V."/>
        </authorList>
    </citation>
    <scope>NUCLEOTIDE SEQUENCE [LARGE SCALE GENOMIC DNA]</scope>
    <source>
        <strain evidence="3 4">PM05-2</strain>
    </source>
</reference>
<dbReference type="PANTHER" id="PTHR35526:SF3">
    <property type="entry name" value="ANTI-SIGMA-F FACTOR RSBW"/>
    <property type="match status" value="1"/>
</dbReference>
<keyword evidence="4" id="KW-1185">Reference proteome</keyword>
<organism evidence="3 4">
    <name type="scientific">Actinomadura parmotrematis</name>
    <dbReference type="NCBI Taxonomy" id="2864039"/>
    <lineage>
        <taxon>Bacteria</taxon>
        <taxon>Bacillati</taxon>
        <taxon>Actinomycetota</taxon>
        <taxon>Actinomycetes</taxon>
        <taxon>Streptosporangiales</taxon>
        <taxon>Thermomonosporaceae</taxon>
        <taxon>Actinomadura</taxon>
    </lineage>
</organism>
<evidence type="ECO:0000313" key="3">
    <source>
        <dbReference type="EMBL" id="MBW8485776.1"/>
    </source>
</evidence>
<keyword evidence="3" id="KW-0547">Nucleotide-binding</keyword>
<feature type="domain" description="Histidine kinase/HSP90-like ATPase" evidence="2">
    <location>
        <begin position="22"/>
        <end position="129"/>
    </location>
</feature>
<dbReference type="GO" id="GO:0005524">
    <property type="term" value="F:ATP binding"/>
    <property type="evidence" value="ECO:0007669"/>
    <property type="project" value="UniProtKB-KW"/>
</dbReference>
<accession>A0ABS7FZP7</accession>
<dbReference type="InterPro" id="IPR036890">
    <property type="entry name" value="HATPase_C_sf"/>
</dbReference>
<comment type="caution">
    <text evidence="3">The sequence shown here is derived from an EMBL/GenBank/DDBJ whole genome shotgun (WGS) entry which is preliminary data.</text>
</comment>
<proteinExistence type="predicted"/>
<protein>
    <submittedName>
        <fullName evidence="3">ATP-binding protein</fullName>
    </submittedName>
</protein>
<dbReference type="Pfam" id="PF13581">
    <property type="entry name" value="HATPase_c_2"/>
    <property type="match status" value="1"/>
</dbReference>
<dbReference type="SUPFAM" id="SSF55874">
    <property type="entry name" value="ATPase domain of HSP90 chaperone/DNA topoisomerase II/histidine kinase"/>
    <property type="match status" value="1"/>
</dbReference>
<dbReference type="CDD" id="cd16936">
    <property type="entry name" value="HATPase_RsbW-like"/>
    <property type="match status" value="1"/>
</dbReference>
<dbReference type="Proteomes" id="UP000774570">
    <property type="component" value="Unassembled WGS sequence"/>
</dbReference>
<keyword evidence="1" id="KW-0808">Transferase</keyword>
<evidence type="ECO:0000313" key="4">
    <source>
        <dbReference type="Proteomes" id="UP000774570"/>
    </source>
</evidence>
<keyword evidence="1" id="KW-0723">Serine/threonine-protein kinase</keyword>
<dbReference type="RefSeq" id="WP_220169013.1">
    <property type="nucleotide sequence ID" value="NZ_JAIBOA010000018.1"/>
</dbReference>
<keyword evidence="1" id="KW-0418">Kinase</keyword>
<dbReference type="Gene3D" id="3.30.565.10">
    <property type="entry name" value="Histidine kinase-like ATPase, C-terminal domain"/>
    <property type="match status" value="1"/>
</dbReference>